<evidence type="ECO:0000313" key="2">
    <source>
        <dbReference type="Proteomes" id="UP001165960"/>
    </source>
</evidence>
<evidence type="ECO:0000313" key="1">
    <source>
        <dbReference type="EMBL" id="KAJ9062177.1"/>
    </source>
</evidence>
<keyword evidence="2" id="KW-1185">Reference proteome</keyword>
<organism evidence="1 2">
    <name type="scientific">Entomophthora muscae</name>
    <dbReference type="NCBI Taxonomy" id="34485"/>
    <lineage>
        <taxon>Eukaryota</taxon>
        <taxon>Fungi</taxon>
        <taxon>Fungi incertae sedis</taxon>
        <taxon>Zoopagomycota</taxon>
        <taxon>Entomophthoromycotina</taxon>
        <taxon>Entomophthoromycetes</taxon>
        <taxon>Entomophthorales</taxon>
        <taxon>Entomophthoraceae</taxon>
        <taxon>Entomophthora</taxon>
    </lineage>
</organism>
<reference evidence="1" key="1">
    <citation type="submission" date="2022-04" db="EMBL/GenBank/DDBJ databases">
        <title>Genome of the entomopathogenic fungus Entomophthora muscae.</title>
        <authorList>
            <person name="Elya C."/>
            <person name="Lovett B.R."/>
            <person name="Lee E."/>
            <person name="Macias A.M."/>
            <person name="Hajek A.E."/>
            <person name="De Bivort B.L."/>
            <person name="Kasson M.T."/>
            <person name="De Fine Licht H.H."/>
            <person name="Stajich J.E."/>
        </authorList>
    </citation>
    <scope>NUCLEOTIDE SEQUENCE</scope>
    <source>
        <strain evidence="1">Berkeley</strain>
    </source>
</reference>
<dbReference type="Proteomes" id="UP001165960">
    <property type="component" value="Unassembled WGS sequence"/>
</dbReference>
<accession>A0ACC2SJ41</accession>
<sequence length="422" mass="45035">MGKEEIELGKLEAPECKEVVPLPDGGFGWVVVAVSFMVAFIVFGFNYTYSVLVEHYDETLVFQGKKASLEYVGTVNMAVLNISCLVTGRLDDKFGHRRCILGGAIVYGLGLLMSSFATQVWHLILTQGVMMGASGSIVTIATISAPIQWFDKRRGLASGISMSGCGIGGFVMAPLMTKLLSVFEVNTILQALSIFSCVVLVFAACVIKDQPVAAPEDEIPWYDFSILKQPRFMLLLMGNTVATFGYLVPMYKISEYAQKAGISKGNASLILSCINGASSISRIVGGILADKIGANNTLIVSLLIMGLSCSIMWPISTGFPSLLIFGFAFGFGVGGFVSLPPVVNSKLFGVHGLSTTTGIIYFSAAFPALVGVPIATTMTKANTVSPADYIIAIEYAGLTALLGSAFIVWLKFLINRNPLSKN</sequence>
<protein>
    <submittedName>
        <fullName evidence="1">Uncharacterized protein</fullName>
    </submittedName>
</protein>
<gene>
    <name evidence="1" type="ORF">DSO57_1013455</name>
</gene>
<comment type="caution">
    <text evidence="1">The sequence shown here is derived from an EMBL/GenBank/DDBJ whole genome shotgun (WGS) entry which is preliminary data.</text>
</comment>
<name>A0ACC2SJ41_9FUNG</name>
<dbReference type="EMBL" id="QTSX02005020">
    <property type="protein sequence ID" value="KAJ9062177.1"/>
    <property type="molecule type" value="Genomic_DNA"/>
</dbReference>
<proteinExistence type="predicted"/>